<evidence type="ECO:0008006" key="6">
    <source>
        <dbReference type="Google" id="ProtNLM"/>
    </source>
</evidence>
<gene>
    <name evidence="4" type="ORF">CK203_016843</name>
</gene>
<dbReference type="NCBIfam" id="TIGR01640">
    <property type="entry name" value="F_box_assoc_1"/>
    <property type="match status" value="1"/>
</dbReference>
<reference evidence="4 5" key="1">
    <citation type="journal article" date="2018" name="PLoS Genet.">
        <title>Population sequencing reveals clonal diversity and ancestral inbreeding in the grapevine cultivar Chardonnay.</title>
        <authorList>
            <person name="Roach M.J."/>
            <person name="Johnson D.L."/>
            <person name="Bohlmann J."/>
            <person name="van Vuuren H.J."/>
            <person name="Jones S.J."/>
            <person name="Pretorius I.S."/>
            <person name="Schmidt S.A."/>
            <person name="Borneman A.R."/>
        </authorList>
    </citation>
    <scope>NUCLEOTIDE SEQUENCE [LARGE SCALE GENOMIC DNA]</scope>
    <source>
        <strain evidence="5">cv. Chardonnay</strain>
        <tissue evidence="4">Leaf</tissue>
    </source>
</reference>
<feature type="region of interest" description="Disordered" evidence="1">
    <location>
        <begin position="1"/>
        <end position="56"/>
    </location>
</feature>
<dbReference type="PANTHER" id="PTHR31672">
    <property type="entry name" value="BNACNNG10540D PROTEIN"/>
    <property type="match status" value="1"/>
</dbReference>
<feature type="domain" description="F-box" evidence="2">
    <location>
        <begin position="106"/>
        <end position="146"/>
    </location>
</feature>
<dbReference type="InterPro" id="IPR050796">
    <property type="entry name" value="SCF_F-box_component"/>
</dbReference>
<dbReference type="InterPro" id="IPR001810">
    <property type="entry name" value="F-box_dom"/>
</dbReference>
<dbReference type="PANTHER" id="PTHR31672:SF13">
    <property type="entry name" value="F-BOX PROTEIN CPR30-LIKE"/>
    <property type="match status" value="1"/>
</dbReference>
<feature type="domain" description="F-box associated beta-propeller type 3" evidence="3">
    <location>
        <begin position="268"/>
        <end position="415"/>
    </location>
</feature>
<evidence type="ECO:0000259" key="2">
    <source>
        <dbReference type="Pfam" id="PF00646"/>
    </source>
</evidence>
<name>A0A438JN90_VITVI</name>
<dbReference type="Proteomes" id="UP000288805">
    <property type="component" value="Unassembled WGS sequence"/>
</dbReference>
<evidence type="ECO:0000313" key="5">
    <source>
        <dbReference type="Proteomes" id="UP000288805"/>
    </source>
</evidence>
<dbReference type="Pfam" id="PF00646">
    <property type="entry name" value="F-box"/>
    <property type="match status" value="1"/>
</dbReference>
<dbReference type="Gene3D" id="1.20.1280.50">
    <property type="match status" value="1"/>
</dbReference>
<evidence type="ECO:0000313" key="4">
    <source>
        <dbReference type="EMBL" id="RVX10417.1"/>
    </source>
</evidence>
<sequence length="441" mass="50705">MKEIRGKGQHQALGIVRRHDRPTSRASILDKGVAMGKRNGGEEESSKRSPKMRVETTSYEKSQFINSHPGQGGVFTIPLSSTTHKAKGRVREEERRVIHCPKTMAWSSLHTDVMLDFFSRLTVKGLHRCRCVSREWLSVISNPNLRTLHRQRWRQHPLMLVLDNINSTTYVITVSDMGGAVLNHFIVDLPVTSSFAIIGYTYCELICFSLNHDKLYVCNPSTQELAEVPSSPYSFRFSASLPPMGLHHKRWGECRLRLLEADRRLPCSVSQTSHASVEGAIYWPVADHALRSQRNHILRLDLETEMFEFISGPQDYLYGLDHEDDDFISFSLQELKGCVCLVNRYQPFFVLDVWMLKDRANGIWVKEHHIDLPPLDHHCMIQGFIPSNHDDGNLLIFMSSNQTYYYYNIQTQTFSVADNLNAEGLHSFFVYYDNFFSLGTR</sequence>
<protein>
    <recommendedName>
        <fullName evidence="6">F-box protein</fullName>
    </recommendedName>
</protein>
<proteinExistence type="predicted"/>
<dbReference type="InterPro" id="IPR013187">
    <property type="entry name" value="F-box-assoc_dom_typ3"/>
</dbReference>
<dbReference type="Pfam" id="PF08268">
    <property type="entry name" value="FBA_3"/>
    <property type="match status" value="1"/>
</dbReference>
<accession>A0A438JN90</accession>
<organism evidence="4 5">
    <name type="scientific">Vitis vinifera</name>
    <name type="common">Grape</name>
    <dbReference type="NCBI Taxonomy" id="29760"/>
    <lineage>
        <taxon>Eukaryota</taxon>
        <taxon>Viridiplantae</taxon>
        <taxon>Streptophyta</taxon>
        <taxon>Embryophyta</taxon>
        <taxon>Tracheophyta</taxon>
        <taxon>Spermatophyta</taxon>
        <taxon>Magnoliopsida</taxon>
        <taxon>eudicotyledons</taxon>
        <taxon>Gunneridae</taxon>
        <taxon>Pentapetalae</taxon>
        <taxon>rosids</taxon>
        <taxon>Vitales</taxon>
        <taxon>Vitaceae</taxon>
        <taxon>Viteae</taxon>
        <taxon>Vitis</taxon>
    </lineage>
</organism>
<evidence type="ECO:0000259" key="3">
    <source>
        <dbReference type="Pfam" id="PF08268"/>
    </source>
</evidence>
<dbReference type="InterPro" id="IPR036047">
    <property type="entry name" value="F-box-like_dom_sf"/>
</dbReference>
<comment type="caution">
    <text evidence="4">The sequence shown here is derived from an EMBL/GenBank/DDBJ whole genome shotgun (WGS) entry which is preliminary data.</text>
</comment>
<dbReference type="SUPFAM" id="SSF81383">
    <property type="entry name" value="F-box domain"/>
    <property type="match status" value="1"/>
</dbReference>
<dbReference type="AlphaFoldDB" id="A0A438JN90"/>
<dbReference type="InterPro" id="IPR017451">
    <property type="entry name" value="F-box-assoc_interact_dom"/>
</dbReference>
<evidence type="ECO:0000256" key="1">
    <source>
        <dbReference type="SAM" id="MobiDB-lite"/>
    </source>
</evidence>
<dbReference type="EMBL" id="QGNW01000034">
    <property type="protein sequence ID" value="RVX10417.1"/>
    <property type="molecule type" value="Genomic_DNA"/>
</dbReference>